<dbReference type="GO" id="GO:0005737">
    <property type="term" value="C:cytoplasm"/>
    <property type="evidence" value="ECO:0007669"/>
    <property type="project" value="TreeGrafter"/>
</dbReference>
<dbReference type="Gene3D" id="3.60.10.10">
    <property type="entry name" value="Endonuclease/exonuclease/phosphatase"/>
    <property type="match status" value="1"/>
</dbReference>
<dbReference type="InterPro" id="IPR036691">
    <property type="entry name" value="Endo/exonu/phosph_ase_sf"/>
</dbReference>
<feature type="domain" description="Endonuclease/exonuclease/phosphatase" evidence="9">
    <location>
        <begin position="23"/>
        <end position="267"/>
    </location>
</feature>
<dbReference type="STRING" id="1045773.SAMN05216555_10282"/>
<organism evidence="10 11">
    <name type="scientific">Arthrobacter cupressi</name>
    <dbReference type="NCBI Taxonomy" id="1045773"/>
    <lineage>
        <taxon>Bacteria</taxon>
        <taxon>Bacillati</taxon>
        <taxon>Actinomycetota</taxon>
        <taxon>Actinomycetes</taxon>
        <taxon>Micrococcales</taxon>
        <taxon>Micrococcaceae</taxon>
        <taxon>Arthrobacter</taxon>
    </lineage>
</organism>
<dbReference type="GO" id="GO:0003697">
    <property type="term" value="F:single-stranded DNA binding"/>
    <property type="evidence" value="ECO:0007669"/>
    <property type="project" value="TreeGrafter"/>
</dbReference>
<reference evidence="11" key="1">
    <citation type="submission" date="2016-10" db="EMBL/GenBank/DDBJ databases">
        <authorList>
            <person name="Varghese N."/>
            <person name="Submissions S."/>
        </authorList>
    </citation>
    <scope>NUCLEOTIDE SEQUENCE [LARGE SCALE GENOMIC DNA]</scope>
    <source>
        <strain evidence="11">CGMCC 1.10783</strain>
    </source>
</reference>
<keyword evidence="7" id="KW-0460">Magnesium</keyword>
<comment type="cofactor">
    <cofactor evidence="1">
        <name>Mn(2+)</name>
        <dbReference type="ChEBI" id="CHEBI:29035"/>
    </cofactor>
</comment>
<dbReference type="PANTHER" id="PTHR15822">
    <property type="entry name" value="TRAF AND TNF RECEPTOR-ASSOCIATED PROTEIN"/>
    <property type="match status" value="1"/>
</dbReference>
<evidence type="ECO:0000256" key="3">
    <source>
        <dbReference type="ARBA" id="ARBA00022722"/>
    </source>
</evidence>
<evidence type="ECO:0000256" key="8">
    <source>
        <dbReference type="ARBA" id="ARBA00023204"/>
    </source>
</evidence>
<evidence type="ECO:0000256" key="6">
    <source>
        <dbReference type="ARBA" id="ARBA00022801"/>
    </source>
</evidence>
<dbReference type="InterPro" id="IPR051547">
    <property type="entry name" value="TDP2-like"/>
</dbReference>
<keyword evidence="10" id="KW-0255">Endonuclease</keyword>
<dbReference type="Proteomes" id="UP000182130">
    <property type="component" value="Unassembled WGS sequence"/>
</dbReference>
<dbReference type="OrthoDB" id="9787701at2"/>
<dbReference type="SUPFAM" id="SSF56219">
    <property type="entry name" value="DNase I-like"/>
    <property type="match status" value="1"/>
</dbReference>
<dbReference type="GO" id="GO:0070260">
    <property type="term" value="F:5'-tyrosyl-DNA phosphodiesterase activity"/>
    <property type="evidence" value="ECO:0007669"/>
    <property type="project" value="TreeGrafter"/>
</dbReference>
<comment type="cofactor">
    <cofactor evidence="2">
        <name>Mg(2+)</name>
        <dbReference type="ChEBI" id="CHEBI:18420"/>
    </cofactor>
</comment>
<keyword evidence="11" id="KW-1185">Reference proteome</keyword>
<dbReference type="GO" id="GO:0004519">
    <property type="term" value="F:endonuclease activity"/>
    <property type="evidence" value="ECO:0007669"/>
    <property type="project" value="UniProtKB-KW"/>
</dbReference>
<evidence type="ECO:0000256" key="2">
    <source>
        <dbReference type="ARBA" id="ARBA00001946"/>
    </source>
</evidence>
<gene>
    <name evidence="10" type="ORF">SAMN05216555_10282</name>
</gene>
<dbReference type="GO" id="GO:0006302">
    <property type="term" value="P:double-strand break repair"/>
    <property type="evidence" value="ECO:0007669"/>
    <property type="project" value="TreeGrafter"/>
</dbReference>
<dbReference type="GO" id="GO:0004527">
    <property type="term" value="F:exonuclease activity"/>
    <property type="evidence" value="ECO:0007669"/>
    <property type="project" value="UniProtKB-KW"/>
</dbReference>
<evidence type="ECO:0000259" key="9">
    <source>
        <dbReference type="Pfam" id="PF03372"/>
    </source>
</evidence>
<accession>A0A1G8JZG6</accession>
<dbReference type="AlphaFoldDB" id="A0A1G8JZG6"/>
<evidence type="ECO:0000313" key="10">
    <source>
        <dbReference type="EMBL" id="SDI36574.1"/>
    </source>
</evidence>
<keyword evidence="6 10" id="KW-0378">Hydrolase</keyword>
<dbReference type="InterPro" id="IPR005135">
    <property type="entry name" value="Endo/exonuclease/phosphatase"/>
</dbReference>
<evidence type="ECO:0000256" key="7">
    <source>
        <dbReference type="ARBA" id="ARBA00022842"/>
    </source>
</evidence>
<dbReference type="Pfam" id="PF03372">
    <property type="entry name" value="Exo_endo_phos"/>
    <property type="match status" value="1"/>
</dbReference>
<evidence type="ECO:0000256" key="1">
    <source>
        <dbReference type="ARBA" id="ARBA00001936"/>
    </source>
</evidence>
<proteinExistence type="predicted"/>
<evidence type="ECO:0000313" key="11">
    <source>
        <dbReference type="Proteomes" id="UP000182130"/>
    </source>
</evidence>
<keyword evidence="5" id="KW-0227">DNA damage</keyword>
<dbReference type="EMBL" id="FNEI01000002">
    <property type="protein sequence ID" value="SDI36574.1"/>
    <property type="molecule type" value="Genomic_DNA"/>
</dbReference>
<keyword evidence="3" id="KW-0540">Nuclease</keyword>
<evidence type="ECO:0000256" key="5">
    <source>
        <dbReference type="ARBA" id="ARBA00022763"/>
    </source>
</evidence>
<keyword evidence="4" id="KW-0479">Metal-binding</keyword>
<dbReference type="PANTHER" id="PTHR15822:SF4">
    <property type="entry name" value="TYROSYL-DNA PHOSPHODIESTERASE 2"/>
    <property type="match status" value="1"/>
</dbReference>
<keyword evidence="8" id="KW-0234">DNA repair</keyword>
<keyword evidence="10" id="KW-0269">Exonuclease</keyword>
<dbReference type="GO" id="GO:0046872">
    <property type="term" value="F:metal ion binding"/>
    <property type="evidence" value="ECO:0007669"/>
    <property type="project" value="UniProtKB-KW"/>
</dbReference>
<protein>
    <submittedName>
        <fullName evidence="10">Metal-dependent hydrolase, endonuclease/exonuclease/phosphatase family</fullName>
    </submittedName>
</protein>
<sequence>MAQVPDIPPQFYGELIETSARIVTWNVWGLYGPWQEREAAILATLESARPDILVLTESWARGADSQCRRLADRLGMPHHAFNGVTAQEDEAALSGVAVMSRWPISSTEGHTFGSLRVQSARIDGPRGRIQVHGAVMDAWWLDESQDRQDAVRAFCAHAHASQYERTPLVVAGDFNADPDSEEMRLLTGRAAAPVKGLSFYDAWEVAGGGGRGFTWSNANPWAVQLLWPDRRIDYILTAAPRRGGAGHPLAAALLGTAPVGGIYPSDHYALQADIRY</sequence>
<evidence type="ECO:0000256" key="4">
    <source>
        <dbReference type="ARBA" id="ARBA00022723"/>
    </source>
</evidence>
<dbReference type="RefSeq" id="WP_074586753.1">
    <property type="nucleotide sequence ID" value="NZ_FNEI01000002.1"/>
</dbReference>
<name>A0A1G8JZG6_9MICC</name>